<reference evidence="3 4" key="1">
    <citation type="submission" date="2019-06" db="EMBL/GenBank/DDBJ databases">
        <title>Whole genome sequence for Cellvibrionaceae sp. R142.</title>
        <authorList>
            <person name="Wang G."/>
        </authorList>
    </citation>
    <scope>NUCLEOTIDE SEQUENCE [LARGE SCALE GENOMIC DNA]</scope>
    <source>
        <strain evidence="3 4">R142</strain>
    </source>
</reference>
<accession>A0A545TS40</accession>
<proteinExistence type="predicted"/>
<dbReference type="CDD" id="cd03139">
    <property type="entry name" value="GATase1_PfpI_2"/>
    <property type="match status" value="1"/>
</dbReference>
<dbReference type="AlphaFoldDB" id="A0A545TS40"/>
<dbReference type="Gene3D" id="3.40.50.880">
    <property type="match status" value="1"/>
</dbReference>
<dbReference type="InterPro" id="IPR002818">
    <property type="entry name" value="DJ-1/PfpI"/>
</dbReference>
<dbReference type="InterPro" id="IPR029062">
    <property type="entry name" value="Class_I_gatase-like"/>
</dbReference>
<feature type="domain" description="DJ-1/PfpI" evidence="2">
    <location>
        <begin position="28"/>
        <end position="184"/>
    </location>
</feature>
<gene>
    <name evidence="3" type="ORF">FKG94_10195</name>
</gene>
<dbReference type="Proteomes" id="UP000319732">
    <property type="component" value="Unassembled WGS sequence"/>
</dbReference>
<evidence type="ECO:0000256" key="1">
    <source>
        <dbReference type="SAM" id="SignalP"/>
    </source>
</evidence>
<dbReference type="PANTHER" id="PTHR43130:SF3">
    <property type="entry name" value="HTH-TYPE TRANSCRIPTIONAL REGULATOR RV1931C"/>
    <property type="match status" value="1"/>
</dbReference>
<feature type="signal peptide" evidence="1">
    <location>
        <begin position="1"/>
        <end position="23"/>
    </location>
</feature>
<protein>
    <submittedName>
        <fullName evidence="3">DJ-1/PfpI family protein</fullName>
    </submittedName>
</protein>
<evidence type="ECO:0000313" key="4">
    <source>
        <dbReference type="Proteomes" id="UP000319732"/>
    </source>
</evidence>
<comment type="caution">
    <text evidence="3">The sequence shown here is derived from an EMBL/GenBank/DDBJ whole genome shotgun (WGS) entry which is preliminary data.</text>
</comment>
<organism evidence="3 4">
    <name type="scientific">Exilibacterium tricleocarpae</name>
    <dbReference type="NCBI Taxonomy" id="2591008"/>
    <lineage>
        <taxon>Bacteria</taxon>
        <taxon>Pseudomonadati</taxon>
        <taxon>Pseudomonadota</taxon>
        <taxon>Gammaproteobacteria</taxon>
        <taxon>Cellvibrionales</taxon>
        <taxon>Cellvibrionaceae</taxon>
        <taxon>Exilibacterium</taxon>
    </lineage>
</organism>
<evidence type="ECO:0000259" key="2">
    <source>
        <dbReference type="Pfam" id="PF01965"/>
    </source>
</evidence>
<sequence length="230" mass="25189">MRELRQRLLAALLVYLCCQSAVAADNTIGILVFDKVLTSDIIAPAEVFGIAERKSWFASYQVKFIGVTDAATITTEEGITLQVDHSIADDIDLSALIVPSAYDMNPLLNNRQLIDFIHRHGERVKWLASNCSGAFLLGKAGLLDGRRATTWAGGEADLQRAYPRAKVLKDRNIVVDGTIITANGSLISYPAALVLLSMMSSPAKAKQVYATLQMERLVTWQAISHFIPDL</sequence>
<keyword evidence="1" id="KW-0732">Signal</keyword>
<dbReference type="InterPro" id="IPR052158">
    <property type="entry name" value="INH-QAR"/>
</dbReference>
<dbReference type="OrthoDB" id="9803764at2"/>
<dbReference type="EMBL" id="VHSG01000010">
    <property type="protein sequence ID" value="TQV80035.1"/>
    <property type="molecule type" value="Genomic_DNA"/>
</dbReference>
<keyword evidence="4" id="KW-1185">Reference proteome</keyword>
<dbReference type="SUPFAM" id="SSF52317">
    <property type="entry name" value="Class I glutamine amidotransferase-like"/>
    <property type="match status" value="1"/>
</dbReference>
<feature type="chain" id="PRO_5021721716" evidence="1">
    <location>
        <begin position="24"/>
        <end position="230"/>
    </location>
</feature>
<dbReference type="Pfam" id="PF01965">
    <property type="entry name" value="DJ-1_PfpI"/>
    <property type="match status" value="1"/>
</dbReference>
<dbReference type="RefSeq" id="WP_142904135.1">
    <property type="nucleotide sequence ID" value="NZ_ML660092.1"/>
</dbReference>
<evidence type="ECO:0000313" key="3">
    <source>
        <dbReference type="EMBL" id="TQV80035.1"/>
    </source>
</evidence>
<dbReference type="PANTHER" id="PTHR43130">
    <property type="entry name" value="ARAC-FAMILY TRANSCRIPTIONAL REGULATOR"/>
    <property type="match status" value="1"/>
</dbReference>
<name>A0A545TS40_9GAMM</name>